<dbReference type="EMBL" id="ML014120">
    <property type="protein sequence ID" value="RKP03602.1"/>
    <property type="molecule type" value="Genomic_DNA"/>
</dbReference>
<reference evidence="3" key="1">
    <citation type="journal article" date="2018" name="Nat. Microbiol.">
        <title>Leveraging single-cell genomics to expand the fungal tree of life.</title>
        <authorList>
            <person name="Ahrendt S.R."/>
            <person name="Quandt C.A."/>
            <person name="Ciobanu D."/>
            <person name="Clum A."/>
            <person name="Salamov A."/>
            <person name="Andreopoulos B."/>
            <person name="Cheng J.F."/>
            <person name="Woyke T."/>
            <person name="Pelin A."/>
            <person name="Henrissat B."/>
            <person name="Reynolds N.K."/>
            <person name="Benny G.L."/>
            <person name="Smith M.E."/>
            <person name="James T.Y."/>
            <person name="Grigoriev I.V."/>
        </authorList>
    </citation>
    <scope>NUCLEOTIDE SEQUENCE [LARGE SCALE GENOMIC DNA]</scope>
    <source>
        <strain evidence="3">ATCC 52028</strain>
    </source>
</reference>
<feature type="region of interest" description="Disordered" evidence="1">
    <location>
        <begin position="72"/>
        <end position="91"/>
    </location>
</feature>
<keyword evidence="3" id="KW-1185">Reference proteome</keyword>
<feature type="compositionally biased region" description="Basic and acidic residues" evidence="1">
    <location>
        <begin position="351"/>
        <end position="360"/>
    </location>
</feature>
<evidence type="ECO:0000313" key="2">
    <source>
        <dbReference type="EMBL" id="RKP03602.1"/>
    </source>
</evidence>
<feature type="region of interest" description="Disordered" evidence="1">
    <location>
        <begin position="394"/>
        <end position="456"/>
    </location>
</feature>
<gene>
    <name evidence="2" type="ORF">CXG81DRAFT_23714</name>
</gene>
<name>A0A4P9XDQ9_9FUNG</name>
<dbReference type="Proteomes" id="UP000274922">
    <property type="component" value="Unassembled WGS sequence"/>
</dbReference>
<feature type="region of interest" description="Disordered" evidence="1">
    <location>
        <begin position="314"/>
        <end position="374"/>
    </location>
</feature>
<protein>
    <submittedName>
        <fullName evidence="2">Uncharacterized protein</fullName>
    </submittedName>
</protein>
<sequence>MVVSVADPTDPIPQPPLVAAAAAGSWTRADACLASSALPNEPNTVTLAVDTWETAAYLQTILRLPQLPTATNGGSAAPSFHDDGHDGDGTGPPRTVWRAAYRMVTRYNAADLHVVLAVGGTVLADAAHAAHMAAAAAPRSAPRPADAPPSAVILAGAPRALVQAMGLPASTAASSDMDADASDSGEMDGAAADSSQTAAMGGETDVALERHARWVVVMPDAWPTAPACASRDDEALEGADDPTQALYAFTARRGIGLLSLEEEWHDHVDAAPAPPAGANAAERRAAVYRDAGRMVLDSLQCVAWSRRRWTAPAELPRPGAASDASQRRSPPSPRAAGSPAADAPHASRIVHGHEGAKAKQEPNTAGEPDDGDLTPLLTSIRALRERNRAAWVASATANDAEHAETAQARRRRIDAAEQALQSLFGAIEAPSDLGSDDDDEASLPSDSQNGDAAHAP</sequence>
<proteinExistence type="predicted"/>
<feature type="compositionally biased region" description="Low complexity" evidence="1">
    <location>
        <begin position="320"/>
        <end position="347"/>
    </location>
</feature>
<evidence type="ECO:0000313" key="3">
    <source>
        <dbReference type="Proteomes" id="UP000274922"/>
    </source>
</evidence>
<organism evidence="2 3">
    <name type="scientific">Caulochytrium protostelioides</name>
    <dbReference type="NCBI Taxonomy" id="1555241"/>
    <lineage>
        <taxon>Eukaryota</taxon>
        <taxon>Fungi</taxon>
        <taxon>Fungi incertae sedis</taxon>
        <taxon>Chytridiomycota</taxon>
        <taxon>Chytridiomycota incertae sedis</taxon>
        <taxon>Chytridiomycetes</taxon>
        <taxon>Caulochytriales</taxon>
        <taxon>Caulochytriaceae</taxon>
        <taxon>Caulochytrium</taxon>
    </lineage>
</organism>
<evidence type="ECO:0000256" key="1">
    <source>
        <dbReference type="SAM" id="MobiDB-lite"/>
    </source>
</evidence>
<dbReference type="AlphaFoldDB" id="A0A4P9XDQ9"/>
<accession>A0A4P9XDQ9</accession>